<evidence type="ECO:0000256" key="7">
    <source>
        <dbReference type="ARBA" id="ARBA00022801"/>
    </source>
</evidence>
<dbReference type="SUPFAM" id="SSF46946">
    <property type="entry name" value="S13-like H2TH domain"/>
    <property type="match status" value="1"/>
</dbReference>
<feature type="domain" description="Formamidopyrimidine-DNA glycosylase catalytic" evidence="16">
    <location>
        <begin position="2"/>
        <end position="110"/>
    </location>
</feature>
<dbReference type="InterPro" id="IPR012319">
    <property type="entry name" value="FPG_cat"/>
</dbReference>
<dbReference type="GO" id="GO:0034039">
    <property type="term" value="F:8-oxo-7,8-dihydroguanine DNA N-glycosylase activity"/>
    <property type="evidence" value="ECO:0007669"/>
    <property type="project" value="TreeGrafter"/>
</dbReference>
<evidence type="ECO:0000256" key="6">
    <source>
        <dbReference type="ARBA" id="ARBA00022771"/>
    </source>
</evidence>
<evidence type="ECO:0000256" key="2">
    <source>
        <dbReference type="ARBA" id="ARBA00001947"/>
    </source>
</evidence>
<evidence type="ECO:0000313" key="17">
    <source>
        <dbReference type="EMBL" id="ANC30623.1"/>
    </source>
</evidence>
<evidence type="ECO:0000256" key="5">
    <source>
        <dbReference type="ARBA" id="ARBA00022763"/>
    </source>
</evidence>
<keyword evidence="9" id="KW-0238">DNA-binding</keyword>
<keyword evidence="12" id="KW-0511">Multifunctional enzyme</keyword>
<dbReference type="InterPro" id="IPR035937">
    <property type="entry name" value="FPG_N"/>
</dbReference>
<dbReference type="InterPro" id="IPR000214">
    <property type="entry name" value="Znf_DNA_glyclase/AP_lyase"/>
</dbReference>
<dbReference type="AlphaFoldDB" id="A0A161HWP4"/>
<dbReference type="InterPro" id="IPR010979">
    <property type="entry name" value="Ribosomal_uS13-like_H2TH"/>
</dbReference>
<keyword evidence="4" id="KW-0479">Metal-binding</keyword>
<dbReference type="InterPro" id="IPR015886">
    <property type="entry name" value="H2TH_FPG"/>
</dbReference>
<dbReference type="KEGG" id="ido:I598_1054"/>
<evidence type="ECO:0000256" key="8">
    <source>
        <dbReference type="ARBA" id="ARBA00022833"/>
    </source>
</evidence>
<dbReference type="Pfam" id="PF06827">
    <property type="entry name" value="zf-FPG_IleRS"/>
    <property type="match status" value="1"/>
</dbReference>
<protein>
    <submittedName>
        <fullName evidence="17">Putative formamidopyrimidine-DNA glycosylase-like protein</fullName>
    </submittedName>
</protein>
<comment type="similarity">
    <text evidence="3">Belongs to the FPG family.</text>
</comment>
<evidence type="ECO:0000256" key="10">
    <source>
        <dbReference type="ARBA" id="ARBA00023204"/>
    </source>
</evidence>
<accession>A0A161HWP4</accession>
<evidence type="ECO:0000256" key="12">
    <source>
        <dbReference type="ARBA" id="ARBA00023268"/>
    </source>
</evidence>
<dbReference type="PROSITE" id="PS51068">
    <property type="entry name" value="FPG_CAT"/>
    <property type="match status" value="1"/>
</dbReference>
<dbReference type="GO" id="GO:0008270">
    <property type="term" value="F:zinc ion binding"/>
    <property type="evidence" value="ECO:0007669"/>
    <property type="project" value="UniProtKB-KW"/>
</dbReference>
<feature type="domain" description="FPG-type" evidence="15">
    <location>
        <begin position="260"/>
        <end position="294"/>
    </location>
</feature>
<dbReference type="Gene3D" id="3.20.190.10">
    <property type="entry name" value="MutM-like, N-terminal"/>
    <property type="match status" value="1"/>
</dbReference>
<dbReference type="GO" id="GO:0006284">
    <property type="term" value="P:base-excision repair"/>
    <property type="evidence" value="ECO:0007669"/>
    <property type="project" value="InterPro"/>
</dbReference>
<dbReference type="SUPFAM" id="SSF57716">
    <property type="entry name" value="Glucocorticoid receptor-like (DNA-binding domain)"/>
    <property type="match status" value="1"/>
</dbReference>
<evidence type="ECO:0000256" key="9">
    <source>
        <dbReference type="ARBA" id="ARBA00023125"/>
    </source>
</evidence>
<comment type="catalytic activity">
    <reaction evidence="1">
        <text>Hydrolysis of DNA containing ring-opened 7-methylguanine residues, releasing 2,6-diamino-4-hydroxy-5-(N-methyl)formamidopyrimidine.</text>
        <dbReference type="EC" id="3.2.2.23"/>
    </reaction>
</comment>
<sequence>MPELPEVEALVRFLGERTGGHRVVAADVAQIAALKTYDPPVQALVGRTVVGAARHGKWLDLALAADGAGHTGPDRSGDDVLHLVLHLSRGGWVRWSDRAPTTPVRPRLGGSGGGRAATLALRVRLDDGSGFDVTEAGTRKRLAVHVVREPDDVEQVRTLGVDPLSPAFTPEAWRALVRARNQQVKGLLRDQHAVAGIGNAYSDEILHAARTSPFRLTGSMTDADVAALRDAVIDTLRAAVEVSAGRPAAELKDAKRRHLRVHGRTGQPCEVCGDTVREVSFADSSLQYCPTCQTGGKPLADRRLSRLVR</sequence>
<comment type="cofactor">
    <cofactor evidence="2">
        <name>Zn(2+)</name>
        <dbReference type="ChEBI" id="CHEBI:29105"/>
    </cofactor>
</comment>
<dbReference type="PROSITE" id="PS51066">
    <property type="entry name" value="ZF_FPG_2"/>
    <property type="match status" value="1"/>
</dbReference>
<keyword evidence="11" id="KW-0456">Lyase</keyword>
<dbReference type="OrthoDB" id="9800855at2"/>
<dbReference type="SMART" id="SM00898">
    <property type="entry name" value="Fapy_DNA_glyco"/>
    <property type="match status" value="1"/>
</dbReference>
<name>A0A161HWP4_9MICO</name>
<dbReference type="PANTHER" id="PTHR22993">
    <property type="entry name" value="FORMAMIDOPYRIMIDINE-DNA GLYCOSYLASE"/>
    <property type="match status" value="1"/>
</dbReference>
<gene>
    <name evidence="17" type="primary">fpg2</name>
    <name evidence="17" type="ORF">I598_1054</name>
</gene>
<dbReference type="GO" id="GO:0016829">
    <property type="term" value="F:lyase activity"/>
    <property type="evidence" value="ECO:0007669"/>
    <property type="project" value="UniProtKB-KW"/>
</dbReference>
<dbReference type="GO" id="GO:0003684">
    <property type="term" value="F:damaged DNA binding"/>
    <property type="evidence" value="ECO:0007669"/>
    <property type="project" value="InterPro"/>
</dbReference>
<keyword evidence="10" id="KW-0234">DNA repair</keyword>
<dbReference type="PANTHER" id="PTHR22993:SF9">
    <property type="entry name" value="FORMAMIDOPYRIMIDINE-DNA GLYCOSYLASE"/>
    <property type="match status" value="1"/>
</dbReference>
<dbReference type="Pfam" id="PF01149">
    <property type="entry name" value="Fapy_DNA_glyco"/>
    <property type="match status" value="1"/>
</dbReference>
<evidence type="ECO:0000313" key="18">
    <source>
        <dbReference type="Proteomes" id="UP000076794"/>
    </source>
</evidence>
<keyword evidence="7" id="KW-0378">Hydrolase</keyword>
<evidence type="ECO:0000256" key="13">
    <source>
        <dbReference type="ARBA" id="ARBA00023295"/>
    </source>
</evidence>
<dbReference type="STRING" id="1300344.I598_1054"/>
<evidence type="ECO:0000259" key="16">
    <source>
        <dbReference type="PROSITE" id="PS51068"/>
    </source>
</evidence>
<dbReference type="EMBL" id="CP014209">
    <property type="protein sequence ID" value="ANC30623.1"/>
    <property type="molecule type" value="Genomic_DNA"/>
</dbReference>
<reference evidence="17 18" key="1">
    <citation type="submission" date="2016-01" db="EMBL/GenBank/DDBJ databases">
        <title>Complete genome sequence of a soil Actinobacterium, Isoptericola dokdonensis DS-3.</title>
        <authorList>
            <person name="Kwon S.-K."/>
            <person name="Kim J.F."/>
        </authorList>
    </citation>
    <scope>NUCLEOTIDE SEQUENCE [LARGE SCALE GENOMIC DNA]</scope>
    <source>
        <strain evidence="17 18">DS-3</strain>
    </source>
</reference>
<evidence type="ECO:0000256" key="3">
    <source>
        <dbReference type="ARBA" id="ARBA00009409"/>
    </source>
</evidence>
<evidence type="ECO:0000256" key="4">
    <source>
        <dbReference type="ARBA" id="ARBA00022723"/>
    </source>
</evidence>
<dbReference type="CDD" id="cd08973">
    <property type="entry name" value="BaFpgNei_N_1"/>
    <property type="match status" value="1"/>
</dbReference>
<dbReference type="SUPFAM" id="SSF81624">
    <property type="entry name" value="N-terminal domain of MutM-like DNA repair proteins"/>
    <property type="match status" value="1"/>
</dbReference>
<proteinExistence type="inferred from homology"/>
<dbReference type="Proteomes" id="UP000076794">
    <property type="component" value="Chromosome"/>
</dbReference>
<dbReference type="GO" id="GO:0003906">
    <property type="term" value="F:DNA-(apurinic or apyrimidinic site) endonuclease activity"/>
    <property type="evidence" value="ECO:0007669"/>
    <property type="project" value="InterPro"/>
</dbReference>
<dbReference type="InterPro" id="IPR010663">
    <property type="entry name" value="Znf_FPG/IleRS"/>
</dbReference>
<dbReference type="Pfam" id="PF06831">
    <property type="entry name" value="H2TH"/>
    <property type="match status" value="1"/>
</dbReference>
<dbReference type="Gene3D" id="1.10.8.50">
    <property type="match status" value="1"/>
</dbReference>
<dbReference type="RefSeq" id="WP_068201904.1">
    <property type="nucleotide sequence ID" value="NZ_CP014209.1"/>
</dbReference>
<evidence type="ECO:0000256" key="1">
    <source>
        <dbReference type="ARBA" id="ARBA00001668"/>
    </source>
</evidence>
<evidence type="ECO:0000256" key="11">
    <source>
        <dbReference type="ARBA" id="ARBA00023239"/>
    </source>
</evidence>
<keyword evidence="13" id="KW-0326">Glycosidase</keyword>
<evidence type="ECO:0000259" key="15">
    <source>
        <dbReference type="PROSITE" id="PS51066"/>
    </source>
</evidence>
<organism evidence="17 18">
    <name type="scientific">Isoptericola dokdonensis DS-3</name>
    <dbReference type="NCBI Taxonomy" id="1300344"/>
    <lineage>
        <taxon>Bacteria</taxon>
        <taxon>Bacillati</taxon>
        <taxon>Actinomycetota</taxon>
        <taxon>Actinomycetes</taxon>
        <taxon>Micrococcales</taxon>
        <taxon>Promicromonosporaceae</taxon>
        <taxon>Isoptericola</taxon>
    </lineage>
</organism>
<keyword evidence="18" id="KW-1185">Reference proteome</keyword>
<keyword evidence="8" id="KW-0862">Zinc</keyword>
<keyword evidence="5" id="KW-0227">DNA damage</keyword>
<evidence type="ECO:0000256" key="14">
    <source>
        <dbReference type="PROSITE-ProRule" id="PRU00391"/>
    </source>
</evidence>
<dbReference type="SMART" id="SM01232">
    <property type="entry name" value="H2TH"/>
    <property type="match status" value="1"/>
</dbReference>
<keyword evidence="6 14" id="KW-0863">Zinc-finger</keyword>
<dbReference type="PATRIC" id="fig|1300344.3.peg.1059"/>